<dbReference type="GO" id="GO:0004802">
    <property type="term" value="F:transketolase activity"/>
    <property type="evidence" value="ECO:0007669"/>
    <property type="project" value="UniProtKB-UniRule"/>
</dbReference>
<dbReference type="AlphaFoldDB" id="A0A2Z5G5V5"/>
<dbReference type="InterPro" id="IPR005474">
    <property type="entry name" value="Transketolase_N"/>
</dbReference>
<dbReference type="FunFam" id="3.40.50.970:FF:000004">
    <property type="entry name" value="Transketolase"/>
    <property type="match status" value="1"/>
</dbReference>
<dbReference type="PROSITE" id="PS00801">
    <property type="entry name" value="TRANSKETOLASE_1"/>
    <property type="match status" value="1"/>
</dbReference>
<feature type="binding site" evidence="13">
    <location>
        <position position="459"/>
    </location>
    <ligand>
        <name>substrate</name>
    </ligand>
</feature>
<dbReference type="SUPFAM" id="SSF52518">
    <property type="entry name" value="Thiamin diphosphate-binding fold (THDP-binding)"/>
    <property type="match status" value="2"/>
</dbReference>
<dbReference type="KEGG" id="abas:ACPOL_5342"/>
<comment type="subunit">
    <text evidence="4">Homodimer.</text>
</comment>
<keyword evidence="9 14" id="KW-0786">Thiamine pyrophosphate</keyword>
<dbReference type="GO" id="GO:0005829">
    <property type="term" value="C:cytosol"/>
    <property type="evidence" value="ECO:0007669"/>
    <property type="project" value="TreeGrafter"/>
</dbReference>
<dbReference type="GO" id="GO:0046872">
    <property type="term" value="F:metal ion binding"/>
    <property type="evidence" value="ECO:0007669"/>
    <property type="project" value="UniProtKB-KW"/>
</dbReference>
<reference evidence="18 19" key="1">
    <citation type="journal article" date="2018" name="Front. Microbiol.">
        <title>Hydrolytic Capabilities as a Key to Environmental Success: Chitinolytic and Cellulolytic Acidobacteria From Acidic Sub-arctic Soils and Boreal Peatlands.</title>
        <authorList>
            <person name="Belova S.E."/>
            <person name="Ravin N.V."/>
            <person name="Pankratov T.A."/>
            <person name="Rakitin A.L."/>
            <person name="Ivanova A.A."/>
            <person name="Beletsky A.V."/>
            <person name="Mardanov A.V."/>
            <person name="Sinninghe Damste J.S."/>
            <person name="Dedysh S.N."/>
        </authorList>
    </citation>
    <scope>NUCLEOTIDE SEQUENCE [LARGE SCALE GENOMIC DNA]</scope>
    <source>
        <strain evidence="18 19">SBC82</strain>
    </source>
</reference>
<comment type="cofactor">
    <cofactor evidence="1">
        <name>Ca(2+)</name>
        <dbReference type="ChEBI" id="CHEBI:29108"/>
    </cofactor>
</comment>
<proteinExistence type="inferred from homology"/>
<evidence type="ECO:0000256" key="11">
    <source>
        <dbReference type="NCBIfam" id="TIGR00232"/>
    </source>
</evidence>
<feature type="binding site" evidence="14">
    <location>
        <position position="67"/>
    </location>
    <ligand>
        <name>thiamine diphosphate</name>
        <dbReference type="ChEBI" id="CHEBI:58937"/>
    </ligand>
</feature>
<dbReference type="PANTHER" id="PTHR43522:SF2">
    <property type="entry name" value="TRANSKETOLASE 1-RELATED"/>
    <property type="match status" value="1"/>
</dbReference>
<name>A0A2Z5G5V5_9BACT</name>
<dbReference type="OrthoDB" id="8732661at2"/>
<dbReference type="CDD" id="cd02012">
    <property type="entry name" value="TPP_TK"/>
    <property type="match status" value="1"/>
</dbReference>
<comment type="similarity">
    <text evidence="3">Belongs to the transketolase family.</text>
</comment>
<feature type="binding site" evidence="14">
    <location>
        <position position="435"/>
    </location>
    <ligand>
        <name>thiamine diphosphate</name>
        <dbReference type="ChEBI" id="CHEBI:58937"/>
    </ligand>
</feature>
<organism evidence="18 19">
    <name type="scientific">Acidisarcina polymorpha</name>
    <dbReference type="NCBI Taxonomy" id="2211140"/>
    <lineage>
        <taxon>Bacteria</taxon>
        <taxon>Pseudomonadati</taxon>
        <taxon>Acidobacteriota</taxon>
        <taxon>Terriglobia</taxon>
        <taxon>Terriglobales</taxon>
        <taxon>Acidobacteriaceae</taxon>
        <taxon>Acidisarcina</taxon>
    </lineage>
</organism>
<comment type="cofactor">
    <cofactor evidence="2">
        <name>Co(2+)</name>
        <dbReference type="ChEBI" id="CHEBI:48828"/>
    </cofactor>
</comment>
<evidence type="ECO:0000256" key="16">
    <source>
        <dbReference type="PIRSR" id="PIRSR605478-5"/>
    </source>
</evidence>
<feature type="binding site" evidence="13">
    <location>
        <position position="356"/>
    </location>
    <ligand>
        <name>substrate</name>
    </ligand>
</feature>
<dbReference type="InterPro" id="IPR033247">
    <property type="entry name" value="Transketolase_fam"/>
</dbReference>
<evidence type="ECO:0000313" key="19">
    <source>
        <dbReference type="Proteomes" id="UP000253606"/>
    </source>
</evidence>
<feature type="site" description="Important for catalytic activity" evidence="16">
    <location>
        <position position="261"/>
    </location>
</feature>
<dbReference type="Gene3D" id="3.40.50.970">
    <property type="match status" value="2"/>
</dbReference>
<dbReference type="RefSeq" id="WP_114209337.1">
    <property type="nucleotide sequence ID" value="NZ_CP030840.1"/>
</dbReference>
<dbReference type="InterPro" id="IPR055152">
    <property type="entry name" value="Transketolase-like_C_2"/>
</dbReference>
<dbReference type="InterPro" id="IPR029061">
    <property type="entry name" value="THDP-binding"/>
</dbReference>
<evidence type="ECO:0000313" key="18">
    <source>
        <dbReference type="EMBL" id="AXC14592.1"/>
    </source>
</evidence>
<dbReference type="InterPro" id="IPR005475">
    <property type="entry name" value="Transketolase-like_Pyr-bd"/>
</dbReference>
<dbReference type="EC" id="2.2.1.1" evidence="5 11"/>
<dbReference type="NCBIfam" id="TIGR00232">
    <property type="entry name" value="tktlase_bact"/>
    <property type="match status" value="1"/>
</dbReference>
<evidence type="ECO:0000256" key="8">
    <source>
        <dbReference type="ARBA" id="ARBA00022842"/>
    </source>
</evidence>
<keyword evidence="7 15" id="KW-0479">Metal-binding</keyword>
<feature type="binding site" evidence="15">
    <location>
        <position position="186"/>
    </location>
    <ligand>
        <name>Mg(2+)</name>
        <dbReference type="ChEBI" id="CHEBI:18420"/>
    </ligand>
</feature>
<accession>A0A2Z5G5V5</accession>
<feature type="binding site" evidence="15">
    <location>
        <position position="156"/>
    </location>
    <ligand>
        <name>Mg(2+)</name>
        <dbReference type="ChEBI" id="CHEBI:18420"/>
    </ligand>
</feature>
<dbReference type="FunFam" id="3.40.50.970:FF:000003">
    <property type="entry name" value="Transketolase"/>
    <property type="match status" value="1"/>
</dbReference>
<dbReference type="InterPro" id="IPR049557">
    <property type="entry name" value="Transketolase_CS"/>
</dbReference>
<evidence type="ECO:0000256" key="15">
    <source>
        <dbReference type="PIRSR" id="PIRSR605478-4"/>
    </source>
</evidence>
<dbReference type="SUPFAM" id="SSF52922">
    <property type="entry name" value="TK C-terminal domain-like"/>
    <property type="match status" value="1"/>
</dbReference>
<dbReference type="EMBL" id="CP030840">
    <property type="protein sequence ID" value="AXC14592.1"/>
    <property type="molecule type" value="Genomic_DNA"/>
</dbReference>
<evidence type="ECO:0000256" key="13">
    <source>
        <dbReference type="PIRSR" id="PIRSR605478-2"/>
    </source>
</evidence>
<feature type="binding site" evidence="15">
    <location>
        <position position="188"/>
    </location>
    <ligand>
        <name>Mg(2+)</name>
        <dbReference type="ChEBI" id="CHEBI:18420"/>
    </ligand>
</feature>
<comment type="catalytic activity">
    <reaction evidence="10">
        <text>D-sedoheptulose 7-phosphate + D-glyceraldehyde 3-phosphate = aldehydo-D-ribose 5-phosphate + D-xylulose 5-phosphate</text>
        <dbReference type="Rhea" id="RHEA:10508"/>
        <dbReference type="ChEBI" id="CHEBI:57483"/>
        <dbReference type="ChEBI" id="CHEBI:57737"/>
        <dbReference type="ChEBI" id="CHEBI:58273"/>
        <dbReference type="ChEBI" id="CHEBI:59776"/>
        <dbReference type="EC" id="2.2.1.1"/>
    </reaction>
</comment>
<comment type="cofactor">
    <cofactor evidence="15">
        <name>Mg(2+)</name>
        <dbReference type="ChEBI" id="CHEBI:18420"/>
    </cofactor>
    <text evidence="15">Binds 1 Mg(2+) ion per subunit. Can also utilize other divalent metal cations, such as Ca(2+), Mn(2+) and Co(2+).</text>
</comment>
<feature type="binding site" evidence="13">
    <location>
        <position position="27"/>
    </location>
    <ligand>
        <name>substrate</name>
    </ligand>
</feature>
<evidence type="ECO:0000256" key="3">
    <source>
        <dbReference type="ARBA" id="ARBA00007131"/>
    </source>
</evidence>
<sequence>MSEIDQLSINALRFLAVDAVQKANSGHPGAPLGDAPITYLLFHKYMRHNPKHSKWTNRDRFVLSNGHASAMLYSVLHLSGYDVTIEDLEQFRQYGSRTPGHPELGDTDGVEVTTGPLGQGFAMAVGMAIAEKHLAAIYNKPGYDLVDHYTYGICGDGDMMEGVSHEAASLAGTLGLGKLIFLYDDNLISLDGPTDLSFTEDVEKRFEAYHWHVQKVADGNDLDAISKAIDNAKAVKDKPSIIAVRTIIGYGSPKAGTNKAHGEPLGAEAVKETKKNLGWPEDKIFYVPEEAYKNWHTILDRGAKDEAAWNDLFAAYKKEHPELAAEFERVQAGKLKEGWEKSLPSFPADSKPVATRTAGNLVMNGFAKEVPELIGGAADLTASTKTILKDTTNFHIDPAGRNIWFGVREFAMCAAVNGMAAHGGVIPYGSTFFTFSDYCKPALRLAAIMKSHSIFVYTHDSIGLGEDGPTHQPIEHLMALRAVPHLTDLRPADANETSAAWRLALERKSPSFFALSRQDLPILDPAKHDIYDGVSHGAYIIEPGGDSPDLLIVSTGAEVWQVLKAVDVLKKDGLQIRVVSMPSWKIFEEQSEDYKASIFPDHLPKLAVEAGSTLGWWKYVGRHGDVIGLDRFGASAPGTLALEKLGFGVDNIVARAKKLIEVAQKSEVTVAGK</sequence>
<dbReference type="Gene3D" id="3.40.50.920">
    <property type="match status" value="1"/>
</dbReference>
<evidence type="ECO:0000256" key="9">
    <source>
        <dbReference type="ARBA" id="ARBA00023052"/>
    </source>
</evidence>
<keyword evidence="8 15" id="KW-0460">Magnesium</keyword>
<gene>
    <name evidence="18" type="ORF">ACPOL_5342</name>
</gene>
<dbReference type="SMART" id="SM00861">
    <property type="entry name" value="Transket_pyr"/>
    <property type="match status" value="1"/>
</dbReference>
<feature type="binding site" evidence="14">
    <location>
        <position position="261"/>
    </location>
    <ligand>
        <name>thiamine diphosphate</name>
        <dbReference type="ChEBI" id="CHEBI:58937"/>
    </ligand>
</feature>
<evidence type="ECO:0000256" key="12">
    <source>
        <dbReference type="PIRSR" id="PIRSR605478-1"/>
    </source>
</evidence>
<dbReference type="FunFam" id="3.40.50.920:FF:000003">
    <property type="entry name" value="Transketolase"/>
    <property type="match status" value="1"/>
</dbReference>
<dbReference type="PANTHER" id="PTHR43522">
    <property type="entry name" value="TRANSKETOLASE"/>
    <property type="match status" value="1"/>
</dbReference>
<feature type="binding site" evidence="13">
    <location>
        <position position="471"/>
    </location>
    <ligand>
        <name>substrate</name>
    </ligand>
</feature>
<evidence type="ECO:0000256" key="6">
    <source>
        <dbReference type="ARBA" id="ARBA00022679"/>
    </source>
</evidence>
<evidence type="ECO:0000256" key="2">
    <source>
        <dbReference type="ARBA" id="ARBA00001941"/>
    </source>
</evidence>
<feature type="binding site" evidence="14">
    <location>
        <position position="157"/>
    </location>
    <ligand>
        <name>thiamine diphosphate</name>
        <dbReference type="ChEBI" id="CHEBI:58937"/>
    </ligand>
</feature>
<feature type="binding site" evidence="14">
    <location>
        <position position="186"/>
    </location>
    <ligand>
        <name>thiamine diphosphate</name>
        <dbReference type="ChEBI" id="CHEBI:58937"/>
    </ligand>
</feature>
<dbReference type="CDD" id="cd07033">
    <property type="entry name" value="TPP_PYR_DXS_TK_like"/>
    <property type="match status" value="1"/>
</dbReference>
<feature type="binding site" evidence="13">
    <location>
        <position position="517"/>
    </location>
    <ligand>
        <name>substrate</name>
    </ligand>
</feature>
<dbReference type="InterPro" id="IPR005478">
    <property type="entry name" value="Transketolase_bac-like"/>
</dbReference>
<feature type="binding site" evidence="13">
    <location>
        <position position="467"/>
    </location>
    <ligand>
        <name>substrate</name>
    </ligand>
</feature>
<evidence type="ECO:0000259" key="17">
    <source>
        <dbReference type="SMART" id="SM00861"/>
    </source>
</evidence>
<evidence type="ECO:0000256" key="14">
    <source>
        <dbReference type="PIRSR" id="PIRSR605478-3"/>
    </source>
</evidence>
<keyword evidence="19" id="KW-1185">Reference proteome</keyword>
<evidence type="ECO:0000256" key="7">
    <source>
        <dbReference type="ARBA" id="ARBA00022723"/>
    </source>
</evidence>
<dbReference type="Pfam" id="PF02779">
    <property type="entry name" value="Transket_pyr"/>
    <property type="match status" value="1"/>
</dbReference>
<feature type="domain" description="Transketolase-like pyrimidine-binding" evidence="17">
    <location>
        <begin position="353"/>
        <end position="522"/>
    </location>
</feature>
<dbReference type="Proteomes" id="UP000253606">
    <property type="component" value="Chromosome"/>
</dbReference>
<evidence type="ECO:0000256" key="5">
    <source>
        <dbReference type="ARBA" id="ARBA00013152"/>
    </source>
</evidence>
<dbReference type="GO" id="GO:0009052">
    <property type="term" value="P:pentose-phosphate shunt, non-oxidative branch"/>
    <property type="evidence" value="ECO:0007669"/>
    <property type="project" value="UniProtKB-ARBA"/>
</dbReference>
<feature type="binding site" evidence="13">
    <location>
        <position position="383"/>
    </location>
    <ligand>
        <name>substrate</name>
    </ligand>
</feature>
<feature type="site" description="Important for catalytic activity" evidence="16">
    <location>
        <position position="27"/>
    </location>
</feature>
<feature type="active site" description="Proton donor" evidence="12">
    <location>
        <position position="409"/>
    </location>
</feature>
<protein>
    <recommendedName>
        <fullName evidence="5 11">Transketolase</fullName>
        <ecNumber evidence="5 11">2.2.1.1</ecNumber>
    </recommendedName>
</protein>
<evidence type="ECO:0000256" key="1">
    <source>
        <dbReference type="ARBA" id="ARBA00001913"/>
    </source>
</evidence>
<dbReference type="Pfam" id="PF00456">
    <property type="entry name" value="Transketolase_N"/>
    <property type="match status" value="1"/>
</dbReference>
<feature type="binding site" evidence="14">
    <location>
        <begin position="115"/>
        <end position="117"/>
    </location>
    <ligand>
        <name>thiamine diphosphate</name>
        <dbReference type="ChEBI" id="CHEBI:58937"/>
    </ligand>
</feature>
<evidence type="ECO:0000256" key="10">
    <source>
        <dbReference type="ARBA" id="ARBA00049473"/>
    </source>
</evidence>
<dbReference type="Pfam" id="PF22613">
    <property type="entry name" value="Transketolase_C_1"/>
    <property type="match status" value="1"/>
</dbReference>
<keyword evidence="6" id="KW-0808">Transferase</keyword>
<dbReference type="InterPro" id="IPR009014">
    <property type="entry name" value="Transketo_C/PFOR_II"/>
</dbReference>
<feature type="binding site" evidence="13">
    <location>
        <position position="261"/>
    </location>
    <ligand>
        <name>substrate</name>
    </ligand>
</feature>
<evidence type="ECO:0000256" key="4">
    <source>
        <dbReference type="ARBA" id="ARBA00011738"/>
    </source>
</evidence>
<comment type="cofactor">
    <cofactor evidence="14">
        <name>thiamine diphosphate</name>
        <dbReference type="ChEBI" id="CHEBI:58937"/>
    </cofactor>
    <text evidence="14">Binds 1 thiamine pyrophosphate per subunit. During the reaction, the substrate forms a covalent intermediate with the cofactor.</text>
</comment>